<dbReference type="OrthoDB" id="423313at2759"/>
<dbReference type="Pfam" id="PF00462">
    <property type="entry name" value="Glutaredoxin"/>
    <property type="match status" value="1"/>
</dbReference>
<dbReference type="PANTHER" id="PTHR45669">
    <property type="entry name" value="GLUTAREDOXIN DOMAIN-CONTAINING CYSTEINE-RICH PROTEIN CG12206-RELATED"/>
    <property type="match status" value="1"/>
</dbReference>
<dbReference type="EMBL" id="KV003887">
    <property type="protein sequence ID" value="KZV36426.1"/>
    <property type="molecule type" value="Genomic_DNA"/>
</dbReference>
<evidence type="ECO:0000313" key="4">
    <source>
        <dbReference type="Proteomes" id="UP000250235"/>
    </source>
</evidence>
<dbReference type="Pfam" id="PF23733">
    <property type="entry name" value="GRXCR1-2_C"/>
    <property type="match status" value="1"/>
</dbReference>
<gene>
    <name evidence="3" type="ORF">F511_22181</name>
</gene>
<dbReference type="SUPFAM" id="SSF52833">
    <property type="entry name" value="Thioredoxin-like"/>
    <property type="match status" value="1"/>
</dbReference>
<keyword evidence="4" id="KW-1185">Reference proteome</keyword>
<dbReference type="PROSITE" id="PS51354">
    <property type="entry name" value="GLUTAREDOXIN_2"/>
    <property type="match status" value="1"/>
</dbReference>
<accession>A0A2Z7BQ90</accession>
<feature type="domain" description="Glutaredoxin" evidence="2">
    <location>
        <begin position="74"/>
        <end position="140"/>
    </location>
</feature>
<dbReference type="Proteomes" id="UP000250235">
    <property type="component" value="Unassembled WGS sequence"/>
</dbReference>
<feature type="compositionally biased region" description="Polar residues" evidence="1">
    <location>
        <begin position="7"/>
        <end position="20"/>
    </location>
</feature>
<protein>
    <recommendedName>
        <fullName evidence="2">Glutaredoxin domain-containing protein</fullName>
    </recommendedName>
</protein>
<sequence length="219" mass="24352">MAPCPNICNQEKTDPNPTKSIIVPTQESREIECNPSNSIPPDFPNPKRIQESQLNPETVLKCNVHSPSGGNESVILYTTSLRGIRKTFEDCSTIRFLLQSFRIVYYERDVSMHLEYRDELWRVLGCRAVPPKLFIRGRCIGGADEVVGLHEKGMLINLVEGIPLNPSNHPCKGCGGIHFVLCTSCDGSRKVMSEGQNGGLPIRCQICNENGLIKCMFCS</sequence>
<dbReference type="InterPro" id="IPR036249">
    <property type="entry name" value="Thioredoxin-like_sf"/>
</dbReference>
<evidence type="ECO:0000256" key="1">
    <source>
        <dbReference type="SAM" id="MobiDB-lite"/>
    </source>
</evidence>
<feature type="region of interest" description="Disordered" evidence="1">
    <location>
        <begin position="1"/>
        <end position="20"/>
    </location>
</feature>
<dbReference type="AlphaFoldDB" id="A0A2Z7BQ90"/>
<dbReference type="CDD" id="cd03031">
    <property type="entry name" value="GRX_GRX_like"/>
    <property type="match status" value="1"/>
</dbReference>
<name>A0A2Z7BQ90_9LAMI</name>
<organism evidence="3 4">
    <name type="scientific">Dorcoceras hygrometricum</name>
    <dbReference type="NCBI Taxonomy" id="472368"/>
    <lineage>
        <taxon>Eukaryota</taxon>
        <taxon>Viridiplantae</taxon>
        <taxon>Streptophyta</taxon>
        <taxon>Embryophyta</taxon>
        <taxon>Tracheophyta</taxon>
        <taxon>Spermatophyta</taxon>
        <taxon>Magnoliopsida</taxon>
        <taxon>eudicotyledons</taxon>
        <taxon>Gunneridae</taxon>
        <taxon>Pentapetalae</taxon>
        <taxon>asterids</taxon>
        <taxon>lamiids</taxon>
        <taxon>Lamiales</taxon>
        <taxon>Gesneriaceae</taxon>
        <taxon>Didymocarpoideae</taxon>
        <taxon>Trichosporeae</taxon>
        <taxon>Loxocarpinae</taxon>
        <taxon>Dorcoceras</taxon>
    </lineage>
</organism>
<dbReference type="PANTHER" id="PTHR45669:SF14">
    <property type="entry name" value="EMB|CAB81925.1-RELATED"/>
    <property type="match status" value="1"/>
</dbReference>
<evidence type="ECO:0000313" key="3">
    <source>
        <dbReference type="EMBL" id="KZV36426.1"/>
    </source>
</evidence>
<dbReference type="Gene3D" id="3.40.30.10">
    <property type="entry name" value="Glutaredoxin"/>
    <property type="match status" value="1"/>
</dbReference>
<evidence type="ECO:0000259" key="2">
    <source>
        <dbReference type="Pfam" id="PF00462"/>
    </source>
</evidence>
<dbReference type="InterPro" id="IPR002109">
    <property type="entry name" value="Glutaredoxin"/>
</dbReference>
<proteinExistence type="predicted"/>
<reference evidence="3 4" key="1">
    <citation type="journal article" date="2015" name="Proc. Natl. Acad. Sci. U.S.A.">
        <title>The resurrection genome of Boea hygrometrica: A blueprint for survival of dehydration.</title>
        <authorList>
            <person name="Xiao L."/>
            <person name="Yang G."/>
            <person name="Zhang L."/>
            <person name="Yang X."/>
            <person name="Zhao S."/>
            <person name="Ji Z."/>
            <person name="Zhou Q."/>
            <person name="Hu M."/>
            <person name="Wang Y."/>
            <person name="Chen M."/>
            <person name="Xu Y."/>
            <person name="Jin H."/>
            <person name="Xiao X."/>
            <person name="Hu G."/>
            <person name="Bao F."/>
            <person name="Hu Y."/>
            <person name="Wan P."/>
            <person name="Li L."/>
            <person name="Deng X."/>
            <person name="Kuang T."/>
            <person name="Xiang C."/>
            <person name="Zhu J.K."/>
            <person name="Oliver M.J."/>
            <person name="He Y."/>
        </authorList>
    </citation>
    <scope>NUCLEOTIDE SEQUENCE [LARGE SCALE GENOMIC DNA]</scope>
    <source>
        <strain evidence="4">cv. XS01</strain>
    </source>
</reference>